<evidence type="ECO:0000256" key="2">
    <source>
        <dbReference type="ARBA" id="ARBA00010679"/>
    </source>
</evidence>
<proteinExistence type="inferred from homology"/>
<evidence type="ECO:0000313" key="15">
    <source>
        <dbReference type="Proteomes" id="UP001201980"/>
    </source>
</evidence>
<dbReference type="InterPro" id="IPR023170">
    <property type="entry name" value="HhH_base_excis_C"/>
</dbReference>
<dbReference type="PANTHER" id="PTHR10242">
    <property type="entry name" value="8-OXOGUANINE DNA GLYCOSYLASE"/>
    <property type="match status" value="1"/>
</dbReference>
<dbReference type="GO" id="GO:0006285">
    <property type="term" value="P:base-excision repair, AP site formation"/>
    <property type="evidence" value="ECO:0007669"/>
    <property type="project" value="TreeGrafter"/>
</dbReference>
<dbReference type="EMBL" id="JAKWBI020000297">
    <property type="protein sequence ID" value="KAJ2897061.1"/>
    <property type="molecule type" value="Genomic_DNA"/>
</dbReference>
<evidence type="ECO:0000256" key="11">
    <source>
        <dbReference type="ARBA" id="ARBA00044632"/>
    </source>
</evidence>
<evidence type="ECO:0000256" key="3">
    <source>
        <dbReference type="ARBA" id="ARBA00012720"/>
    </source>
</evidence>
<comment type="catalytic activity">
    <reaction evidence="11">
        <text>2'-deoxyribonucleotide-(2'-deoxyribose 5'-phosphate)-2'-deoxyribonucleotide-DNA = a 3'-end 2'-deoxyribonucleotide-(2,3-dehydro-2,3-deoxyribose 5'-phosphate)-DNA + a 5'-end 5'-phospho-2'-deoxyribonucleoside-DNA + H(+)</text>
        <dbReference type="Rhea" id="RHEA:66592"/>
        <dbReference type="Rhea" id="RHEA-COMP:13180"/>
        <dbReference type="Rhea" id="RHEA-COMP:16897"/>
        <dbReference type="Rhea" id="RHEA-COMP:17067"/>
        <dbReference type="ChEBI" id="CHEBI:15378"/>
        <dbReference type="ChEBI" id="CHEBI:136412"/>
        <dbReference type="ChEBI" id="CHEBI:157695"/>
        <dbReference type="ChEBI" id="CHEBI:167181"/>
        <dbReference type="EC" id="4.2.99.18"/>
    </reaction>
</comment>
<dbReference type="InterPro" id="IPR011257">
    <property type="entry name" value="DNA_glycosylase"/>
</dbReference>
<dbReference type="Pfam" id="PF07934">
    <property type="entry name" value="OGG_N"/>
    <property type="match status" value="1"/>
</dbReference>
<feature type="domain" description="HhH-GPD" evidence="13">
    <location>
        <begin position="136"/>
        <end position="329"/>
    </location>
</feature>
<dbReference type="GO" id="GO:0034039">
    <property type="term" value="F:8-oxo-7,8-dihydroguanine DNA N-glycosylase activity"/>
    <property type="evidence" value="ECO:0007669"/>
    <property type="project" value="TreeGrafter"/>
</dbReference>
<dbReference type="FunFam" id="1.10.1670.10:FF:000005">
    <property type="entry name" value="N-glycosylase/DNA lyase OGG1"/>
    <property type="match status" value="1"/>
</dbReference>
<keyword evidence="9" id="KW-0511">Multifunctional enzyme</keyword>
<dbReference type="GO" id="GO:0003684">
    <property type="term" value="F:damaged DNA binding"/>
    <property type="evidence" value="ECO:0007669"/>
    <property type="project" value="InterPro"/>
</dbReference>
<evidence type="ECO:0000256" key="6">
    <source>
        <dbReference type="ARBA" id="ARBA00023204"/>
    </source>
</evidence>
<keyword evidence="15" id="KW-1185">Reference proteome</keyword>
<dbReference type="Proteomes" id="UP001201980">
    <property type="component" value="Unassembled WGS sequence"/>
</dbReference>
<organism evidence="14 15">
    <name type="scientific">Zalerion maritima</name>
    <dbReference type="NCBI Taxonomy" id="339359"/>
    <lineage>
        <taxon>Eukaryota</taxon>
        <taxon>Fungi</taxon>
        <taxon>Dikarya</taxon>
        <taxon>Ascomycota</taxon>
        <taxon>Pezizomycotina</taxon>
        <taxon>Sordariomycetes</taxon>
        <taxon>Lulworthiomycetidae</taxon>
        <taxon>Lulworthiales</taxon>
        <taxon>Lulworthiaceae</taxon>
        <taxon>Zalerion</taxon>
    </lineage>
</organism>
<dbReference type="CDD" id="cd00056">
    <property type="entry name" value="ENDO3c"/>
    <property type="match status" value="1"/>
</dbReference>
<dbReference type="Pfam" id="PF00730">
    <property type="entry name" value="HhH-GPD"/>
    <property type="match status" value="1"/>
</dbReference>
<protein>
    <recommendedName>
        <fullName evidence="3">DNA-(apurinic or apyrimidinic site) lyase</fullName>
        <ecNumber evidence="3">4.2.99.18</ecNumber>
    </recommendedName>
</protein>
<dbReference type="PANTHER" id="PTHR10242:SF2">
    <property type="entry name" value="N-GLYCOSYLASE_DNA LYASE"/>
    <property type="match status" value="1"/>
</dbReference>
<dbReference type="InterPro" id="IPR052054">
    <property type="entry name" value="Oxidative_DNA_repair_enzyme"/>
</dbReference>
<keyword evidence="10" id="KW-0326">Glycosidase</keyword>
<sequence>MAISGRISQWKKLPLTLTELCIDTTLQCGQSFRWRKINDEWICSLRGRVVVLKQDESCLHYKSMFPNVSPSPSKDIRDEDNTDKMLYHYFDLKHDLGALYEQWSKADPIFKKLAPQFGGVRILNQDAWEALICFICSSNNNISRISSMAHKLCKYYGAFITKIGDEEYHDFPTPEALTNPKVESHLRELGFGYRAQYIANTAKIVASKPPGWLNGLRNPESPAWGAKPALDSDSDAKPVTYKEAHGELISLSGVGPKVADCVCLMGLGWSESVPIDTHVWQIAQRDYKFGKTKTKTFTKATYDAVGDHFRELWGKQAGWAHSVLFTADLKAFAKAKDAAKEVMKVKKEAEEEEDEDGSVDSPAVKVEVKVEEEVTAVEEAPRGRSKRKRAATAVVKTEDALEAKREYTVRTRSQKKAKGQ</sequence>
<dbReference type="InterPro" id="IPR012904">
    <property type="entry name" value="OGG_N"/>
</dbReference>
<evidence type="ECO:0000256" key="9">
    <source>
        <dbReference type="ARBA" id="ARBA00023268"/>
    </source>
</evidence>
<keyword evidence="6" id="KW-0234">DNA repair</keyword>
<dbReference type="SMART" id="SM00478">
    <property type="entry name" value="ENDO3c"/>
    <property type="match status" value="1"/>
</dbReference>
<comment type="subcellular location">
    <subcellularLocation>
        <location evidence="1">Nucleus</location>
    </subcellularLocation>
</comment>
<evidence type="ECO:0000313" key="14">
    <source>
        <dbReference type="EMBL" id="KAJ2897061.1"/>
    </source>
</evidence>
<dbReference type="SUPFAM" id="SSF48150">
    <property type="entry name" value="DNA-glycosylase"/>
    <property type="match status" value="1"/>
</dbReference>
<dbReference type="InterPro" id="IPR003265">
    <property type="entry name" value="HhH-GPD_domain"/>
</dbReference>
<dbReference type="GO" id="GO:0140078">
    <property type="term" value="F:class I DNA-(apurinic or apyrimidinic site) endonuclease activity"/>
    <property type="evidence" value="ECO:0007669"/>
    <property type="project" value="UniProtKB-EC"/>
</dbReference>
<comment type="caution">
    <text evidence="14">The sequence shown here is derived from an EMBL/GenBank/DDBJ whole genome shotgun (WGS) entry which is preliminary data.</text>
</comment>
<comment type="similarity">
    <text evidence="2">Belongs to the type-1 OGG1 family.</text>
</comment>
<evidence type="ECO:0000256" key="10">
    <source>
        <dbReference type="ARBA" id="ARBA00023295"/>
    </source>
</evidence>
<reference evidence="14" key="1">
    <citation type="submission" date="2022-07" db="EMBL/GenBank/DDBJ databases">
        <title>Draft genome sequence of Zalerion maritima ATCC 34329, a (micro)plastics degrading marine fungus.</title>
        <authorList>
            <person name="Paco A."/>
            <person name="Goncalves M.F.M."/>
            <person name="Rocha-Santos T.A.P."/>
            <person name="Alves A."/>
        </authorList>
    </citation>
    <scope>NUCLEOTIDE SEQUENCE</scope>
    <source>
        <strain evidence="14">ATCC 34329</strain>
    </source>
</reference>
<evidence type="ECO:0000256" key="5">
    <source>
        <dbReference type="ARBA" id="ARBA00022801"/>
    </source>
</evidence>
<accession>A0AAD5WPJ4</accession>
<evidence type="ECO:0000259" key="13">
    <source>
        <dbReference type="SMART" id="SM00478"/>
    </source>
</evidence>
<evidence type="ECO:0000256" key="4">
    <source>
        <dbReference type="ARBA" id="ARBA00022763"/>
    </source>
</evidence>
<dbReference type="Gene3D" id="3.30.310.40">
    <property type="match status" value="1"/>
</dbReference>
<dbReference type="SUPFAM" id="SSF55945">
    <property type="entry name" value="TATA-box binding protein-like"/>
    <property type="match status" value="1"/>
</dbReference>
<keyword evidence="5" id="KW-0378">Hydrolase</keyword>
<gene>
    <name evidence="14" type="ORF">MKZ38_005011</name>
</gene>
<dbReference type="EC" id="4.2.99.18" evidence="3"/>
<dbReference type="GO" id="GO:0005634">
    <property type="term" value="C:nucleus"/>
    <property type="evidence" value="ECO:0007669"/>
    <property type="project" value="UniProtKB-SubCell"/>
</dbReference>
<dbReference type="Gene3D" id="1.10.340.30">
    <property type="entry name" value="Hypothetical protein, domain 2"/>
    <property type="match status" value="1"/>
</dbReference>
<dbReference type="Gene3D" id="1.10.1670.10">
    <property type="entry name" value="Helix-hairpin-Helix base-excision DNA repair enzymes (C-terminal)"/>
    <property type="match status" value="1"/>
</dbReference>
<dbReference type="GO" id="GO:0006289">
    <property type="term" value="P:nucleotide-excision repair"/>
    <property type="evidence" value="ECO:0007669"/>
    <property type="project" value="InterPro"/>
</dbReference>
<name>A0AAD5WPJ4_9PEZI</name>
<keyword evidence="7" id="KW-0456">Lyase</keyword>
<evidence type="ECO:0000256" key="7">
    <source>
        <dbReference type="ARBA" id="ARBA00023239"/>
    </source>
</evidence>
<evidence type="ECO:0000256" key="1">
    <source>
        <dbReference type="ARBA" id="ARBA00004123"/>
    </source>
</evidence>
<keyword evidence="4" id="KW-0227">DNA damage</keyword>
<evidence type="ECO:0000256" key="12">
    <source>
        <dbReference type="SAM" id="MobiDB-lite"/>
    </source>
</evidence>
<dbReference type="AlphaFoldDB" id="A0AAD5WPJ4"/>
<feature type="region of interest" description="Disordered" evidence="12">
    <location>
        <begin position="377"/>
        <end position="399"/>
    </location>
</feature>
<evidence type="ECO:0000256" key="8">
    <source>
        <dbReference type="ARBA" id="ARBA00023242"/>
    </source>
</evidence>
<keyword evidence="8" id="KW-0539">Nucleus</keyword>